<dbReference type="Proteomes" id="UP001642409">
    <property type="component" value="Unassembled WGS sequence"/>
</dbReference>
<evidence type="ECO:0000313" key="2">
    <source>
        <dbReference type="EMBL" id="CAI9940827.1"/>
    </source>
</evidence>
<dbReference type="EMBL" id="CATOUU010000681">
    <property type="protein sequence ID" value="CAI9940827.1"/>
    <property type="molecule type" value="Genomic_DNA"/>
</dbReference>
<dbReference type="EMBL" id="CAXDID020000077">
    <property type="protein sequence ID" value="CAL6017126.1"/>
    <property type="molecule type" value="Genomic_DNA"/>
</dbReference>
<protein>
    <submittedName>
        <fullName evidence="3">Hypothetical_protein</fullName>
    </submittedName>
</protein>
<evidence type="ECO:0000313" key="1">
    <source>
        <dbReference type="EMBL" id="CAI9934383.1"/>
    </source>
</evidence>
<gene>
    <name evidence="1" type="ORF">HINF_LOCUS22028</name>
    <name evidence="3" type="ORF">HINF_LOCUS25843</name>
    <name evidence="4" type="ORF">HINF_LOCUS28126</name>
    <name evidence="2" type="ORF">HINF_LOCUS28472</name>
</gene>
<reference evidence="3 5" key="2">
    <citation type="submission" date="2024-07" db="EMBL/GenBank/DDBJ databases">
        <authorList>
            <person name="Akdeniz Z."/>
        </authorList>
    </citation>
    <scope>NUCLEOTIDE SEQUENCE [LARGE SCALE GENOMIC DNA]</scope>
</reference>
<accession>A0AA86U7N6</accession>
<reference evidence="2" key="1">
    <citation type="submission" date="2023-06" db="EMBL/GenBank/DDBJ databases">
        <authorList>
            <person name="Kurt Z."/>
        </authorList>
    </citation>
    <scope>NUCLEOTIDE SEQUENCE</scope>
</reference>
<organism evidence="2">
    <name type="scientific">Hexamita inflata</name>
    <dbReference type="NCBI Taxonomy" id="28002"/>
    <lineage>
        <taxon>Eukaryota</taxon>
        <taxon>Metamonada</taxon>
        <taxon>Diplomonadida</taxon>
        <taxon>Hexamitidae</taxon>
        <taxon>Hexamitinae</taxon>
        <taxon>Hexamita</taxon>
    </lineage>
</organism>
<sequence>MNACYIKIQRFYGVVQHSGYYEIQNNCLLAYYHVNDKKVEFFFNINELTISIEQNMTVLCSPKQKIKFLINERVEADSQTQIQEDSDKYFDFDANGSKMYENEEQTPFSFVQGGTLRFFDE</sequence>
<dbReference type="EMBL" id="CATOUU010000564">
    <property type="protein sequence ID" value="CAI9934383.1"/>
    <property type="molecule type" value="Genomic_DNA"/>
</dbReference>
<proteinExistence type="predicted"/>
<dbReference type="AlphaFoldDB" id="A0AA86U7N6"/>
<keyword evidence="5" id="KW-1185">Reference proteome</keyword>
<evidence type="ECO:0000313" key="5">
    <source>
        <dbReference type="Proteomes" id="UP001642409"/>
    </source>
</evidence>
<comment type="caution">
    <text evidence="2">The sequence shown here is derived from an EMBL/GenBank/DDBJ whole genome shotgun (WGS) entry which is preliminary data.</text>
</comment>
<evidence type="ECO:0000313" key="4">
    <source>
        <dbReference type="EMBL" id="CAL6021343.1"/>
    </source>
</evidence>
<dbReference type="EMBL" id="CAXDID020000088">
    <property type="protein sequence ID" value="CAL6021343.1"/>
    <property type="molecule type" value="Genomic_DNA"/>
</dbReference>
<name>A0AA86U7N6_9EUKA</name>
<evidence type="ECO:0000313" key="3">
    <source>
        <dbReference type="EMBL" id="CAL6017126.1"/>
    </source>
</evidence>